<dbReference type="AlphaFoldDB" id="A0A8J2LEA9"/>
<evidence type="ECO:0000313" key="2">
    <source>
        <dbReference type="Proteomes" id="UP000708208"/>
    </source>
</evidence>
<gene>
    <name evidence="1" type="ORF">AFUS01_LOCUS42164</name>
</gene>
<evidence type="ECO:0000313" key="1">
    <source>
        <dbReference type="EMBL" id="CAG7832480.1"/>
    </source>
</evidence>
<name>A0A8J2LEA9_9HEXA</name>
<keyword evidence="2" id="KW-1185">Reference proteome</keyword>
<sequence length="29" mass="3484">ADTTPPQTDNLVPWSHLYLLKRNERNKLY</sequence>
<protein>
    <submittedName>
        <fullName evidence="1">Uncharacterized protein</fullName>
    </submittedName>
</protein>
<reference evidence="1" key="1">
    <citation type="submission" date="2021-06" db="EMBL/GenBank/DDBJ databases">
        <authorList>
            <person name="Hodson N. C."/>
            <person name="Mongue J. A."/>
            <person name="Jaron S. K."/>
        </authorList>
    </citation>
    <scope>NUCLEOTIDE SEQUENCE</scope>
</reference>
<dbReference type="EMBL" id="CAJVCH010565244">
    <property type="protein sequence ID" value="CAG7832480.1"/>
    <property type="molecule type" value="Genomic_DNA"/>
</dbReference>
<feature type="non-terminal residue" evidence="1">
    <location>
        <position position="29"/>
    </location>
</feature>
<accession>A0A8J2LEA9</accession>
<feature type="non-terminal residue" evidence="1">
    <location>
        <position position="1"/>
    </location>
</feature>
<proteinExistence type="predicted"/>
<comment type="caution">
    <text evidence="1">The sequence shown here is derived from an EMBL/GenBank/DDBJ whole genome shotgun (WGS) entry which is preliminary data.</text>
</comment>
<dbReference type="Proteomes" id="UP000708208">
    <property type="component" value="Unassembled WGS sequence"/>
</dbReference>
<organism evidence="1 2">
    <name type="scientific">Allacma fusca</name>
    <dbReference type="NCBI Taxonomy" id="39272"/>
    <lineage>
        <taxon>Eukaryota</taxon>
        <taxon>Metazoa</taxon>
        <taxon>Ecdysozoa</taxon>
        <taxon>Arthropoda</taxon>
        <taxon>Hexapoda</taxon>
        <taxon>Collembola</taxon>
        <taxon>Symphypleona</taxon>
        <taxon>Sminthuridae</taxon>
        <taxon>Allacma</taxon>
    </lineage>
</organism>